<dbReference type="InterPro" id="IPR000001">
    <property type="entry name" value="Kringle"/>
</dbReference>
<keyword evidence="11" id="KW-1185">Reference proteome</keyword>
<keyword evidence="2 3" id="KW-1015">Disulfide bond</keyword>
<dbReference type="PANTHER" id="PTHR24261:SF7">
    <property type="entry name" value="KRINGLE DOMAIN-CONTAINING PROTEIN"/>
    <property type="match status" value="1"/>
</dbReference>
<feature type="compositionally biased region" description="Polar residues" evidence="5">
    <location>
        <begin position="1209"/>
        <end position="1224"/>
    </location>
</feature>
<dbReference type="PRINTS" id="PR00018">
    <property type="entry name" value="KRINGLE"/>
</dbReference>
<dbReference type="Proteomes" id="UP000321570">
    <property type="component" value="Unassembled WGS sequence"/>
</dbReference>
<evidence type="ECO:0000313" key="11">
    <source>
        <dbReference type="Proteomes" id="UP000321570"/>
    </source>
</evidence>
<dbReference type="Pfam" id="PF24148">
    <property type="entry name" value="ApeC_platyh"/>
    <property type="match status" value="1"/>
</dbReference>
<feature type="transmembrane region" description="Helical" evidence="6">
    <location>
        <begin position="2089"/>
        <end position="2111"/>
    </location>
</feature>
<keyword evidence="7" id="KW-0732">Signal</keyword>
<feature type="domain" description="EGF-like" evidence="8">
    <location>
        <begin position="1871"/>
        <end position="1915"/>
    </location>
</feature>
<feature type="chain" id="PRO_5021845900" description="Kringle domain-containing protein" evidence="7">
    <location>
        <begin position="24"/>
        <end position="2155"/>
    </location>
</feature>
<dbReference type="PROSITE" id="PS00021">
    <property type="entry name" value="KRINGLE_1"/>
    <property type="match status" value="1"/>
</dbReference>
<evidence type="ECO:0000256" key="3">
    <source>
        <dbReference type="PROSITE-ProRule" id="PRU00076"/>
    </source>
</evidence>
<dbReference type="Pfam" id="PF00051">
    <property type="entry name" value="Kringle"/>
    <property type="match status" value="1"/>
</dbReference>
<protein>
    <recommendedName>
        <fullName evidence="12">Kringle domain-containing protein</fullName>
    </recommendedName>
</protein>
<feature type="domain" description="Kringle" evidence="9">
    <location>
        <begin position="110"/>
        <end position="222"/>
    </location>
</feature>
<dbReference type="Gene3D" id="2.10.25.10">
    <property type="entry name" value="Laminin"/>
    <property type="match status" value="1"/>
</dbReference>
<dbReference type="InterPro" id="IPR018056">
    <property type="entry name" value="Kringle_CS"/>
</dbReference>
<gene>
    <name evidence="10" type="ORF">WMSIL1_LOCUS13487</name>
</gene>
<name>A0A564Z9F0_HYMDI</name>
<dbReference type="PROSITE" id="PS01186">
    <property type="entry name" value="EGF_2"/>
    <property type="match status" value="1"/>
</dbReference>
<dbReference type="PANTHER" id="PTHR24261">
    <property type="entry name" value="PLASMINOGEN-RELATED"/>
    <property type="match status" value="1"/>
</dbReference>
<evidence type="ECO:0000313" key="10">
    <source>
        <dbReference type="EMBL" id="VUZ55969.1"/>
    </source>
</evidence>
<dbReference type="InterPro" id="IPR050759">
    <property type="entry name" value="Serine_protease_kringle"/>
</dbReference>
<comment type="caution">
    <text evidence="3">Lacks conserved residue(s) required for the propagation of feature annotation.</text>
</comment>
<keyword evidence="1 4" id="KW-0420">Kringle</keyword>
<evidence type="ECO:0000256" key="7">
    <source>
        <dbReference type="SAM" id="SignalP"/>
    </source>
</evidence>
<feature type="domain" description="Kringle" evidence="9">
    <location>
        <begin position="29"/>
        <end position="105"/>
    </location>
</feature>
<keyword evidence="6" id="KW-0472">Membrane</keyword>
<reference evidence="10 11" key="1">
    <citation type="submission" date="2019-07" db="EMBL/GenBank/DDBJ databases">
        <authorList>
            <person name="Jastrzebski P J."/>
            <person name="Paukszto L."/>
            <person name="Jastrzebski P J."/>
        </authorList>
    </citation>
    <scope>NUCLEOTIDE SEQUENCE [LARGE SCALE GENOMIC DNA]</scope>
    <source>
        <strain evidence="10 11">WMS-il1</strain>
    </source>
</reference>
<proteinExistence type="predicted"/>
<evidence type="ECO:0000256" key="6">
    <source>
        <dbReference type="SAM" id="Phobius"/>
    </source>
</evidence>
<feature type="signal peptide" evidence="7">
    <location>
        <begin position="1"/>
        <end position="23"/>
    </location>
</feature>
<feature type="disulfide bond" evidence="3">
    <location>
        <begin position="1875"/>
        <end position="1885"/>
    </location>
</feature>
<evidence type="ECO:0000256" key="5">
    <source>
        <dbReference type="SAM" id="MobiDB-lite"/>
    </source>
</evidence>
<dbReference type="Pfam" id="PF16977">
    <property type="entry name" value="ApeC"/>
    <property type="match status" value="2"/>
</dbReference>
<evidence type="ECO:0000256" key="4">
    <source>
        <dbReference type="PROSITE-ProRule" id="PRU00121"/>
    </source>
</evidence>
<keyword evidence="6" id="KW-1133">Transmembrane helix</keyword>
<dbReference type="InterPro" id="IPR056359">
    <property type="entry name" value="ApeC_platyh"/>
</dbReference>
<dbReference type="InterPro" id="IPR038178">
    <property type="entry name" value="Kringle_sf"/>
</dbReference>
<evidence type="ECO:0000259" key="8">
    <source>
        <dbReference type="PROSITE" id="PS50026"/>
    </source>
</evidence>
<feature type="region of interest" description="Disordered" evidence="5">
    <location>
        <begin position="1200"/>
        <end position="1225"/>
    </location>
</feature>
<dbReference type="PROSITE" id="PS50026">
    <property type="entry name" value="EGF_3"/>
    <property type="match status" value="1"/>
</dbReference>
<feature type="disulfide bond" evidence="4">
    <location>
        <begin position="51"/>
        <end position="90"/>
    </location>
</feature>
<evidence type="ECO:0000256" key="2">
    <source>
        <dbReference type="ARBA" id="ARBA00023157"/>
    </source>
</evidence>
<dbReference type="SMART" id="SM00130">
    <property type="entry name" value="KR"/>
    <property type="match status" value="2"/>
</dbReference>
<evidence type="ECO:0008006" key="12">
    <source>
        <dbReference type="Google" id="ProtNLM"/>
    </source>
</evidence>
<dbReference type="InterPro" id="IPR031569">
    <property type="entry name" value="ApeC"/>
</dbReference>
<dbReference type="SUPFAM" id="SSF57440">
    <property type="entry name" value="Kringle-like"/>
    <property type="match status" value="2"/>
</dbReference>
<dbReference type="EMBL" id="CABIJS010000697">
    <property type="protein sequence ID" value="VUZ55969.1"/>
    <property type="molecule type" value="Genomic_DNA"/>
</dbReference>
<dbReference type="InterPro" id="IPR000742">
    <property type="entry name" value="EGF"/>
</dbReference>
<keyword evidence="3" id="KW-0245">EGF-like domain</keyword>
<sequence length="2155" mass="242096">MLSLERSLGVLILQLLRLFLVSAEGNTIECYTQNGPPYNGTLNHTAAGEPCLPWSEFTHLHLRSSWNASVLQEQSNYCRNPDDDPRGPWCMVTRSKYGTCGVPHCEHLVDCYDGVGEDYTGDAEIAENGEPCVTWSHYMRMSHAKPGQLQLVFIKYNSPTNRTVVPLFDSSIESFRSCRNPGGKMAKPWCYVHIKEKVSGDFVFPHFYLSEFQTMPCKLDKCDESSHIGLPMDFSDECPPGFVTHIGKTTYSQGEISTVYCVLSVKGLRSTKKGRFRSFCMFLLNQNRETCPKGFDMKRTFMRTTMKVKGKYSMFRQEGQTSIWISLCCTNGSHADVDAKYPKIILGYKNFLNRQNAKTSLPAEIEKPEILEKPTSKNTPLFVSIDRCPPVEGTKRRIFTMGTYRQSSLTATLLDYGYFTSMCAYYDDEPSPPVSFDQANETLVPSILVEGKKCPPHFTPAPNAKAHLMFYFLRVAFILCRPEGSYLNDAIDRILPDGGQCFFSHTPAEVKKAEGSTDKGIDGIIDGDPAEMDDFDTQKRRYHCPIGFELSELRWTGGNETGLESVNMYFCCRRDTNSTSKGSIRAAGVITRNNRIEPYLDKPHIFPLPTYLRSVPTFAILIQGESCPGFTDQGALLVGDFSPIMQTGSYQSLELIGQSTPVDFVESKFGIRAVLSLCKYSKPRDEVGILAPQGFCRGVGERHVPNFHLLRDTGTVCAVNVTSVVFPSGAYCFYRTTKVCPPGIVKLQTSVYEGLIRSFLLQTTLLPLPILNDEMEFCCQSEESLGAIELPLNITAPFALPPLQGFCQSFIGFTVDLEKGFCEYTPITEQPESILVWPRRVFPSNLRGKTEIVLTCSESSALNSNSRVRNYMMRHRHVWLNPTPMQDFSSNDAMELCFSEVRGNEVPTRSESGYLNYCVVAFGICPNEDFELVSAFPYQQYIVCCVKQTSVSSATAATNQKVSSWPEQVRTIVTLGRKCSGDEDKVKDLAAPTELHRDLKQPETEEGCPEFEQFSLIRRFVKIWRPKRYKTMFTRPSIFSLLNITAKGNSSKDAFAKRTGMWLQDGVLHAIFCEYQTTRAAEPNTGASWPIDNYAIPQPVTGCPPDFISTSFLHLQGLNGFHYSQPIHLAGNFIAHSRAVKLSYCHREIDPTPSHWSKQHTTTLPPGHYCVLLVGRRCPAGFTAGSVSVFEGLLKPNETESDFDPPLSEATNLPTSFDSSSHSAPQILRDKVEKAETGLSFDRVTYMFCCRADSPAASIPIAGFPNDTGPFYLYRAGEMCQEIAGMRVTEEFICMDAPEFLLGHNPSLKMQWEVVDKTYQIEGFTPTLSMSSEHCDVKINLCYYESTIPDPEPEAQEQNNGTTWPAGSYSLLTTIRQDSPLACPPGFNLAIRYNIPPKVIANTFFRPLSFSEYFTQRPRVPDDLLAMVNGTWLSTLHTCERNASDVPGAYNLTNFPDWPPGNYCVLMDTHSRKCPPGLHRFTRQLAELCCHTAKSNPTTPIKFPFIGDFFLMGAFDEPDLACLPVENAHVEKYAMLMYSASGSQPHIHSLCHYLPLEWLKSRQSWPPGNYLLPIGKRGEAIPALQSVTRKFSCPPGFRRIMHTYVTHEGEFLTDSDENVIGSPVNLQFCQRDANEVVNGIDATWPKGDYCIFVSGAICPTEMKASNELVMRVPRSILVAIHNLTDYGEIIDGQSITFEKDHRNVTYYSVCCREDKQLLVDLPHSGGMYLPKGSSVCSSIPGTYIEHEHVTTFLDPILLDPYVNEDTVEVDGDRRTQSRQQRWVPRPFDAPGIMILCYYHEMKKINTSNGTQQGDMLHELLEPGTTELSTWLADECGCAENAFCKPFKRFTCQCKTGFFGDGIRICKPVTPLTDACANLCHHHAECESLRTHVYISSLTVDTVCKCKKGFVGDGFQCIPQCSAYTCQPYSRCRIKNGEPTCVCVPGTIEDGDKCHFDIYSSLQAEKDLPQYMVQHLACFTEDVFKSLVMQQPKRFFLLFAPPQLLKTCEEILSHIAMLSSESEYNYFINATLYHLTSLNKTLITVNNTETLRINDMEVKENPILFTNGRIYYTPAVFKYIPVPSHSSTSIAAIVISLLIIFLILAVVGLFFLRRRRPDLAIFNLRRPQFQRVNLGVRNASWRESKGVLLASEDTDE</sequence>
<evidence type="ECO:0000259" key="9">
    <source>
        <dbReference type="PROSITE" id="PS50070"/>
    </source>
</evidence>
<evidence type="ECO:0000256" key="1">
    <source>
        <dbReference type="ARBA" id="ARBA00022572"/>
    </source>
</evidence>
<dbReference type="SMART" id="SM00181">
    <property type="entry name" value="EGF"/>
    <property type="match status" value="3"/>
</dbReference>
<dbReference type="PROSITE" id="PS50070">
    <property type="entry name" value="KRINGLE_2"/>
    <property type="match status" value="2"/>
</dbReference>
<accession>A0A564Z9F0</accession>
<dbReference type="CDD" id="cd00108">
    <property type="entry name" value="KR"/>
    <property type="match status" value="1"/>
</dbReference>
<dbReference type="InterPro" id="IPR013806">
    <property type="entry name" value="Kringle-like"/>
</dbReference>
<dbReference type="Gene3D" id="2.40.20.10">
    <property type="entry name" value="Plasminogen Kringle 4"/>
    <property type="match status" value="2"/>
</dbReference>
<keyword evidence="6" id="KW-0812">Transmembrane</keyword>
<organism evidence="10 11">
    <name type="scientific">Hymenolepis diminuta</name>
    <name type="common">Rat tapeworm</name>
    <dbReference type="NCBI Taxonomy" id="6216"/>
    <lineage>
        <taxon>Eukaryota</taxon>
        <taxon>Metazoa</taxon>
        <taxon>Spiralia</taxon>
        <taxon>Lophotrochozoa</taxon>
        <taxon>Platyhelminthes</taxon>
        <taxon>Cestoda</taxon>
        <taxon>Eucestoda</taxon>
        <taxon>Cyclophyllidea</taxon>
        <taxon>Hymenolepididae</taxon>
        <taxon>Hymenolepis</taxon>
    </lineage>
</organism>